<keyword evidence="3" id="KW-1185">Reference proteome</keyword>
<evidence type="ECO:0000256" key="1">
    <source>
        <dbReference type="SAM" id="Phobius"/>
    </source>
</evidence>
<name>A0A5P9NN39_9GAMM</name>
<dbReference type="AlphaFoldDB" id="A0A5P9NN39"/>
<protein>
    <submittedName>
        <fullName evidence="2">Uncharacterized protein</fullName>
    </submittedName>
</protein>
<accession>A0A5P9NN39</accession>
<organism evidence="2 3">
    <name type="scientific">Halioglobus maricola</name>
    <dbReference type="NCBI Taxonomy" id="2601894"/>
    <lineage>
        <taxon>Bacteria</taxon>
        <taxon>Pseudomonadati</taxon>
        <taxon>Pseudomonadota</taxon>
        <taxon>Gammaproteobacteria</taxon>
        <taxon>Cellvibrionales</taxon>
        <taxon>Halieaceae</taxon>
        <taxon>Halioglobus</taxon>
    </lineage>
</organism>
<dbReference type="KEGG" id="halc:EY643_16155"/>
<dbReference type="Proteomes" id="UP000326287">
    <property type="component" value="Chromosome"/>
</dbReference>
<reference evidence="2 3" key="1">
    <citation type="submission" date="2019-02" db="EMBL/GenBank/DDBJ databases">
        <authorList>
            <person name="Li S.-H."/>
        </authorList>
    </citation>
    <scope>NUCLEOTIDE SEQUENCE [LARGE SCALE GENOMIC DNA]</scope>
    <source>
        <strain evidence="2 3">IMCC14385</strain>
    </source>
</reference>
<feature type="transmembrane region" description="Helical" evidence="1">
    <location>
        <begin position="7"/>
        <end position="27"/>
    </location>
</feature>
<proteinExistence type="predicted"/>
<keyword evidence="1" id="KW-0472">Membrane</keyword>
<dbReference type="EMBL" id="CP036422">
    <property type="protein sequence ID" value="QFU77059.1"/>
    <property type="molecule type" value="Genomic_DNA"/>
</dbReference>
<gene>
    <name evidence="2" type="ORF">EY643_16155</name>
</gene>
<dbReference type="RefSeq" id="WP_153240197.1">
    <property type="nucleotide sequence ID" value="NZ_CP036422.1"/>
</dbReference>
<sequence length="80" mass="8596">MSRIIGYMLQLAGCLCIAWGVLVWGSFALVAFKGFIGTDGNEAGGELLTFLGALLLFCAIGFASMRYGSKLIVRRKAFGR</sequence>
<evidence type="ECO:0000313" key="3">
    <source>
        <dbReference type="Proteomes" id="UP000326287"/>
    </source>
</evidence>
<evidence type="ECO:0000313" key="2">
    <source>
        <dbReference type="EMBL" id="QFU77059.1"/>
    </source>
</evidence>
<keyword evidence="1" id="KW-1133">Transmembrane helix</keyword>
<keyword evidence="1" id="KW-0812">Transmembrane</keyword>
<feature type="transmembrane region" description="Helical" evidence="1">
    <location>
        <begin position="47"/>
        <end position="67"/>
    </location>
</feature>